<gene>
    <name evidence="3" type="ORF">COHA_007151</name>
</gene>
<dbReference type="InterPro" id="IPR015424">
    <property type="entry name" value="PyrdxlP-dep_Trfase"/>
</dbReference>
<accession>A0AAD5H377</accession>
<evidence type="ECO:0000313" key="3">
    <source>
        <dbReference type="EMBL" id="KAI7839148.1"/>
    </source>
</evidence>
<feature type="domain" description="Aminotransferase class V" evidence="2">
    <location>
        <begin position="17"/>
        <end position="115"/>
    </location>
</feature>
<reference evidence="3" key="1">
    <citation type="submission" date="2020-11" db="EMBL/GenBank/DDBJ databases">
        <title>Chlorella ohadii genome sequencing and assembly.</title>
        <authorList>
            <person name="Murik O."/>
            <person name="Treves H."/>
            <person name="Kedem I."/>
            <person name="Shotland Y."/>
            <person name="Kaplan A."/>
        </authorList>
    </citation>
    <scope>NUCLEOTIDE SEQUENCE</scope>
    <source>
        <strain evidence="3">1</strain>
    </source>
</reference>
<protein>
    <recommendedName>
        <fullName evidence="2">Aminotransferase class V domain-containing protein</fullName>
    </recommendedName>
</protein>
<dbReference type="AlphaFoldDB" id="A0AAD5H377"/>
<proteinExistence type="predicted"/>
<dbReference type="Gene3D" id="3.90.1150.10">
    <property type="entry name" value="Aspartate Aminotransferase, domain 1"/>
    <property type="match status" value="1"/>
</dbReference>
<dbReference type="InterPro" id="IPR015421">
    <property type="entry name" value="PyrdxlP-dep_Trfase_major"/>
</dbReference>
<evidence type="ECO:0000313" key="4">
    <source>
        <dbReference type="Proteomes" id="UP001205105"/>
    </source>
</evidence>
<dbReference type="PANTHER" id="PTHR14237:SF80">
    <property type="entry name" value="MOLYBDENUM COFACTOR SULFURASE"/>
    <property type="match status" value="1"/>
</dbReference>
<dbReference type="InterPro" id="IPR015422">
    <property type="entry name" value="PyrdxlP-dep_Trfase_small"/>
</dbReference>
<evidence type="ECO:0000259" key="2">
    <source>
        <dbReference type="Pfam" id="PF00266"/>
    </source>
</evidence>
<comment type="caution">
    <text evidence="3">The sequence shown here is derived from an EMBL/GenBank/DDBJ whole genome shotgun (WGS) entry which is preliminary data.</text>
</comment>
<dbReference type="InterPro" id="IPR000192">
    <property type="entry name" value="Aminotrans_V_dom"/>
</dbReference>
<dbReference type="Pfam" id="PF00266">
    <property type="entry name" value="Aminotran_5"/>
    <property type="match status" value="2"/>
</dbReference>
<feature type="compositionally biased region" description="Low complexity" evidence="1">
    <location>
        <begin position="450"/>
        <end position="478"/>
    </location>
</feature>
<evidence type="ECO:0000256" key="1">
    <source>
        <dbReference type="SAM" id="MobiDB-lite"/>
    </source>
</evidence>
<dbReference type="SUPFAM" id="SSF53383">
    <property type="entry name" value="PLP-dependent transferases"/>
    <property type="match status" value="1"/>
</dbReference>
<feature type="domain" description="Aminotransferase class V" evidence="2">
    <location>
        <begin position="139"/>
        <end position="334"/>
    </location>
</feature>
<dbReference type="EMBL" id="JADXDR010000107">
    <property type="protein sequence ID" value="KAI7839148.1"/>
    <property type="molecule type" value="Genomic_DNA"/>
</dbReference>
<dbReference type="Proteomes" id="UP001205105">
    <property type="component" value="Unassembled WGS sequence"/>
</dbReference>
<organism evidence="3 4">
    <name type="scientific">Chlorella ohadii</name>
    <dbReference type="NCBI Taxonomy" id="2649997"/>
    <lineage>
        <taxon>Eukaryota</taxon>
        <taxon>Viridiplantae</taxon>
        <taxon>Chlorophyta</taxon>
        <taxon>core chlorophytes</taxon>
        <taxon>Trebouxiophyceae</taxon>
        <taxon>Chlorellales</taxon>
        <taxon>Chlorellaceae</taxon>
        <taxon>Chlorella clade</taxon>
        <taxon>Chlorella</taxon>
    </lineage>
</organism>
<keyword evidence="4" id="KW-1185">Reference proteome</keyword>
<feature type="region of interest" description="Disordered" evidence="1">
    <location>
        <begin position="450"/>
        <end position="483"/>
    </location>
</feature>
<dbReference type="Gene3D" id="3.40.640.10">
    <property type="entry name" value="Type I PLP-dependent aspartate aminotransferase-like (Major domain)"/>
    <property type="match status" value="2"/>
</dbReference>
<name>A0AAD5H377_9CHLO</name>
<sequence length="495" mass="54683">MSTTSTSTGSSLYWNSQVEGAMRELQADVFGNPHSSNPSSLRTEARVEELRRRVLDFFGADPSIYDIVWTRSGTGALHVLGETFPFTAGSRFAYLDSNHNSVLGIREFAKHAGAEHGAVSEEQVMYPLRWVRAVQAKSTRRQRWKVLLDAAAFVPSHPLNLSETPADFVDLSMYKLFGYPTGVGALIARHEDIAAARKLYWGGGSVFLATSRLDWRLLRPCGAERFEDGTLPFLNILGLSYGLDVYKTLGWANIERHTNAIREWLYRQLSQLRHSNGAPMLRILGRHGRPDSSSSQGATFNFQILKPNGEVFSYRRAGTAMAAAGFHMRTGCTCNPGACYAFLGVRDDEVQAAAQLAGGNFSEWEWVWVRRRVDTPHAIPTAEEAAAHVRSVVADEGKHYQLVKLPLGSLRLSFGYMSRFEDAWAILNWLKQHYTDRTVDDYVFDDAAAASSSSSSSSGNSSDSTAGAAGTAAEQAQRQAERVRRAIELQGPGWC</sequence>
<dbReference type="PANTHER" id="PTHR14237">
    <property type="entry name" value="MOLYBDOPTERIN COFACTOR SULFURASE MOSC"/>
    <property type="match status" value="1"/>
</dbReference>